<evidence type="ECO:0000256" key="2">
    <source>
        <dbReference type="ARBA" id="ARBA00022448"/>
    </source>
</evidence>
<dbReference type="GO" id="GO:0016887">
    <property type="term" value="F:ATP hydrolysis activity"/>
    <property type="evidence" value="ECO:0007669"/>
    <property type="project" value="InterPro"/>
</dbReference>
<name>A0A9D9HB24_9SPIR</name>
<keyword evidence="4 6" id="KW-0067">ATP-binding</keyword>
<dbReference type="Gene3D" id="3.40.50.300">
    <property type="entry name" value="P-loop containing nucleotide triphosphate hydrolases"/>
    <property type="match status" value="1"/>
</dbReference>
<dbReference type="Pfam" id="PF00005">
    <property type="entry name" value="ABC_tran"/>
    <property type="match status" value="1"/>
</dbReference>
<dbReference type="AlphaFoldDB" id="A0A9D9HB24"/>
<dbReference type="SMART" id="SM00382">
    <property type="entry name" value="AAA"/>
    <property type="match status" value="1"/>
</dbReference>
<reference evidence="6" key="2">
    <citation type="journal article" date="2021" name="PeerJ">
        <title>Extensive microbial diversity within the chicken gut microbiome revealed by metagenomics and culture.</title>
        <authorList>
            <person name="Gilroy R."/>
            <person name="Ravi A."/>
            <person name="Getino M."/>
            <person name="Pursley I."/>
            <person name="Horton D.L."/>
            <person name="Alikhan N.F."/>
            <person name="Baker D."/>
            <person name="Gharbi K."/>
            <person name="Hall N."/>
            <person name="Watson M."/>
            <person name="Adriaenssens E.M."/>
            <person name="Foster-Nyarko E."/>
            <person name="Jarju S."/>
            <person name="Secka A."/>
            <person name="Antonio M."/>
            <person name="Oren A."/>
            <person name="Chaudhuri R.R."/>
            <person name="La Ragione R."/>
            <person name="Hildebrand F."/>
            <person name="Pallen M.J."/>
        </authorList>
    </citation>
    <scope>NUCLEOTIDE SEQUENCE</scope>
    <source>
        <strain evidence="6">11167</strain>
    </source>
</reference>
<evidence type="ECO:0000256" key="1">
    <source>
        <dbReference type="ARBA" id="ARBA00005417"/>
    </source>
</evidence>
<dbReference type="Proteomes" id="UP000823633">
    <property type="component" value="Unassembled WGS sequence"/>
</dbReference>
<dbReference type="PANTHER" id="PTHR42734:SF17">
    <property type="entry name" value="METAL TRANSPORT SYSTEM ATP-BINDING PROTEIN TM_0124-RELATED"/>
    <property type="match status" value="1"/>
</dbReference>
<accession>A0A9D9HB24</accession>
<dbReference type="InterPro" id="IPR017871">
    <property type="entry name" value="ABC_transporter-like_CS"/>
</dbReference>
<comment type="caution">
    <text evidence="6">The sequence shown here is derived from an EMBL/GenBank/DDBJ whole genome shotgun (WGS) entry which is preliminary data.</text>
</comment>
<dbReference type="EMBL" id="JADIMU010000030">
    <property type="protein sequence ID" value="MBO8443087.1"/>
    <property type="molecule type" value="Genomic_DNA"/>
</dbReference>
<keyword evidence="3" id="KW-0547">Nucleotide-binding</keyword>
<dbReference type="InterPro" id="IPR050153">
    <property type="entry name" value="Metal_Ion_Import_ABC"/>
</dbReference>
<evidence type="ECO:0000256" key="3">
    <source>
        <dbReference type="ARBA" id="ARBA00022741"/>
    </source>
</evidence>
<organism evidence="6 7">
    <name type="scientific">Candidatus Aphodenecus pullistercoris</name>
    <dbReference type="NCBI Taxonomy" id="2840669"/>
    <lineage>
        <taxon>Bacteria</taxon>
        <taxon>Pseudomonadati</taxon>
        <taxon>Spirochaetota</taxon>
        <taxon>Spirochaetia</taxon>
        <taxon>Spirochaetales</taxon>
        <taxon>Candidatus Aphodenecus</taxon>
    </lineage>
</organism>
<dbReference type="PROSITE" id="PS50893">
    <property type="entry name" value="ABC_TRANSPORTER_2"/>
    <property type="match status" value="1"/>
</dbReference>
<gene>
    <name evidence="6" type="ORF">IAC42_04935</name>
</gene>
<dbReference type="InterPro" id="IPR003439">
    <property type="entry name" value="ABC_transporter-like_ATP-bd"/>
</dbReference>
<dbReference type="InterPro" id="IPR003593">
    <property type="entry name" value="AAA+_ATPase"/>
</dbReference>
<evidence type="ECO:0000313" key="6">
    <source>
        <dbReference type="EMBL" id="MBO8443087.1"/>
    </source>
</evidence>
<evidence type="ECO:0000313" key="7">
    <source>
        <dbReference type="Proteomes" id="UP000823633"/>
    </source>
</evidence>
<feature type="domain" description="ABC transporter" evidence="5">
    <location>
        <begin position="1"/>
        <end position="229"/>
    </location>
</feature>
<dbReference type="PANTHER" id="PTHR42734">
    <property type="entry name" value="METAL TRANSPORT SYSTEM ATP-BINDING PROTEIN TM_0124-RELATED"/>
    <property type="match status" value="1"/>
</dbReference>
<protein>
    <submittedName>
        <fullName evidence="6">Metal ABC transporter ATP-binding protein</fullName>
    </submittedName>
</protein>
<comment type="similarity">
    <text evidence="1">Belongs to the ABC transporter superfamily.</text>
</comment>
<dbReference type="SUPFAM" id="SSF52540">
    <property type="entry name" value="P-loop containing nucleoside triphosphate hydrolases"/>
    <property type="match status" value="1"/>
</dbReference>
<sequence>MRLIEARKLTLGYEGQAVVKDIDFTLDEGDYLCVVGDNGAGKSTLVKAILGLIRPMAGQLDFHVPSGSIGYMPQSMQGDRNFPTSVWEVALSGAVNKLGHHFFHGAQARSRARDNLERMGMWEMRKRSFQELSGGQRQRVLLARALVAAQSILLVDEPVAGLDIHSASELYALIDSLNREGMTIMMVTHDIHPALNSASHILHLGHDCFFGPKADYFSSRIGQRYLEEAGHHD</sequence>
<reference evidence="6" key="1">
    <citation type="submission" date="2020-10" db="EMBL/GenBank/DDBJ databases">
        <authorList>
            <person name="Gilroy R."/>
        </authorList>
    </citation>
    <scope>NUCLEOTIDE SEQUENCE</scope>
    <source>
        <strain evidence="6">11167</strain>
    </source>
</reference>
<evidence type="ECO:0000256" key="4">
    <source>
        <dbReference type="ARBA" id="ARBA00022840"/>
    </source>
</evidence>
<evidence type="ECO:0000259" key="5">
    <source>
        <dbReference type="PROSITE" id="PS50893"/>
    </source>
</evidence>
<dbReference type="PROSITE" id="PS00211">
    <property type="entry name" value="ABC_TRANSPORTER_1"/>
    <property type="match status" value="1"/>
</dbReference>
<dbReference type="CDD" id="cd03235">
    <property type="entry name" value="ABC_Metallic_Cations"/>
    <property type="match status" value="1"/>
</dbReference>
<dbReference type="InterPro" id="IPR027417">
    <property type="entry name" value="P-loop_NTPase"/>
</dbReference>
<proteinExistence type="inferred from homology"/>
<keyword evidence="2" id="KW-0813">Transport</keyword>
<dbReference type="GO" id="GO:0005524">
    <property type="term" value="F:ATP binding"/>
    <property type="evidence" value="ECO:0007669"/>
    <property type="project" value="UniProtKB-KW"/>
</dbReference>